<keyword evidence="2" id="KW-1185">Reference proteome</keyword>
<accession>A0A1A9ZV45</accession>
<dbReference type="EnsemblMetazoa" id="GPAI025971-RA">
    <property type="protein sequence ID" value="GPAI025971-PA"/>
    <property type="gene ID" value="GPAI025971"/>
</dbReference>
<name>A0A1A9ZV45_GLOPL</name>
<dbReference type="VEuPathDB" id="VectorBase:GPAI025971"/>
<dbReference type="AlphaFoldDB" id="A0A1A9ZV45"/>
<protein>
    <submittedName>
        <fullName evidence="1">Uncharacterized protein</fullName>
    </submittedName>
</protein>
<organism evidence="1 2">
    <name type="scientific">Glossina pallidipes</name>
    <name type="common">Tsetse fly</name>
    <dbReference type="NCBI Taxonomy" id="7398"/>
    <lineage>
        <taxon>Eukaryota</taxon>
        <taxon>Metazoa</taxon>
        <taxon>Ecdysozoa</taxon>
        <taxon>Arthropoda</taxon>
        <taxon>Hexapoda</taxon>
        <taxon>Insecta</taxon>
        <taxon>Pterygota</taxon>
        <taxon>Neoptera</taxon>
        <taxon>Endopterygota</taxon>
        <taxon>Diptera</taxon>
        <taxon>Brachycera</taxon>
        <taxon>Muscomorpha</taxon>
        <taxon>Hippoboscoidea</taxon>
        <taxon>Glossinidae</taxon>
        <taxon>Glossina</taxon>
    </lineage>
</organism>
<reference evidence="2" key="1">
    <citation type="submission" date="2014-03" db="EMBL/GenBank/DDBJ databases">
        <authorList>
            <person name="Aksoy S."/>
            <person name="Warren W."/>
            <person name="Wilson R.K."/>
        </authorList>
    </citation>
    <scope>NUCLEOTIDE SEQUENCE [LARGE SCALE GENOMIC DNA]</scope>
    <source>
        <strain evidence="2">IAEA</strain>
    </source>
</reference>
<dbReference type="Proteomes" id="UP000092445">
    <property type="component" value="Unassembled WGS sequence"/>
</dbReference>
<proteinExistence type="predicted"/>
<reference evidence="1" key="2">
    <citation type="submission" date="2020-05" db="UniProtKB">
        <authorList>
            <consortium name="EnsemblMetazoa"/>
        </authorList>
    </citation>
    <scope>IDENTIFICATION</scope>
    <source>
        <strain evidence="1">IAEA</strain>
    </source>
</reference>
<evidence type="ECO:0000313" key="2">
    <source>
        <dbReference type="Proteomes" id="UP000092445"/>
    </source>
</evidence>
<evidence type="ECO:0000313" key="1">
    <source>
        <dbReference type="EnsemblMetazoa" id="GPAI025971-PA"/>
    </source>
</evidence>
<sequence>MFLTQPAIPTIPTIIRRFSENVSIDQKFRVTSRTTTIITTTAATATNSMDSGARALDFLTNNLLVNVLMLTLTYSRKCAWKRLVHLVVVVSQSLHTQCKMILPQQ</sequence>